<reference evidence="1 2" key="1">
    <citation type="submission" date="2014-06" db="EMBL/GenBank/DDBJ databases">
        <title>The Genome of the Aflatoxigenic Filamentous Fungus Aspergillus nomius.</title>
        <authorList>
            <person name="Moore M.G."/>
            <person name="Shannon B.M."/>
            <person name="Brian M.M."/>
        </authorList>
    </citation>
    <scope>NUCLEOTIDE SEQUENCE [LARGE SCALE GENOMIC DNA]</scope>
    <source>
        <strain evidence="1 2">NRRL 13137</strain>
    </source>
</reference>
<dbReference type="InterPro" id="IPR038883">
    <property type="entry name" value="AN11006-like"/>
</dbReference>
<proteinExistence type="predicted"/>
<dbReference type="OrthoDB" id="5420711at2759"/>
<organism evidence="1 2">
    <name type="scientific">Aspergillus nomiae NRRL (strain ATCC 15546 / NRRL 13137 / CBS 260.88 / M93)</name>
    <dbReference type="NCBI Taxonomy" id="1509407"/>
    <lineage>
        <taxon>Eukaryota</taxon>
        <taxon>Fungi</taxon>
        <taxon>Dikarya</taxon>
        <taxon>Ascomycota</taxon>
        <taxon>Pezizomycotina</taxon>
        <taxon>Eurotiomycetes</taxon>
        <taxon>Eurotiomycetidae</taxon>
        <taxon>Eurotiales</taxon>
        <taxon>Aspergillaceae</taxon>
        <taxon>Aspergillus</taxon>
        <taxon>Aspergillus subgen. Circumdati</taxon>
    </lineage>
</organism>
<dbReference type="RefSeq" id="XP_015412403.1">
    <property type="nucleotide sequence ID" value="XM_015545345.1"/>
</dbReference>
<dbReference type="STRING" id="1509407.A0A0L1JI90"/>
<evidence type="ECO:0000313" key="1">
    <source>
        <dbReference type="EMBL" id="KNG91480.1"/>
    </source>
</evidence>
<dbReference type="AlphaFoldDB" id="A0A0L1JI90"/>
<sequence>MAAAIYEPQLITRNPFARDPAVRLRGKSKPKGVQRARLKHRAIIEQQAAAEAEARLQAIVAQKTEPDLLDRYAEPSFMFKMQAEIDNPRFFALPSEVRNHVYRLLVVQPCKFGFNHSFQCKRLFYAYPGPAHTASGPERNMNFSCADCRSYAWSQTRPVFVSPARSQWSPPMTNEYLCDNCYSENVRAKREPHPTLRNLKCLCARRQNLHIFLINRRFYKEASHVFWTENWFAFENPTILINFLSCIRPQTRSLITKISFMIDPDEEGVNLDRKYVQQCWRLLRLCDGLMELELDQLFLSNLQWVLGIKNITPKRRMAFMKTPDRAEIAYLMTYDRRIWQGVSRRQPVSNILTHTLAKSMLKQRPMTAKAVRALFDRQQRGENGDVSDGD</sequence>
<keyword evidence="2" id="KW-1185">Reference proteome</keyword>
<accession>A0A0L1JI90</accession>
<dbReference type="PANTHER" id="PTHR42085:SF2">
    <property type="entry name" value="F-BOX DOMAIN-CONTAINING PROTEIN"/>
    <property type="match status" value="1"/>
</dbReference>
<dbReference type="Proteomes" id="UP000037505">
    <property type="component" value="Unassembled WGS sequence"/>
</dbReference>
<dbReference type="GeneID" id="26801891"/>
<name>A0A0L1JI90_ASPN3</name>
<protein>
    <submittedName>
        <fullName evidence="1">Uncharacterized protein</fullName>
    </submittedName>
</protein>
<comment type="caution">
    <text evidence="1">The sequence shown here is derived from an EMBL/GenBank/DDBJ whole genome shotgun (WGS) entry which is preliminary data.</text>
</comment>
<dbReference type="PANTHER" id="PTHR42085">
    <property type="entry name" value="F-BOX DOMAIN-CONTAINING PROTEIN"/>
    <property type="match status" value="1"/>
</dbReference>
<evidence type="ECO:0000313" key="2">
    <source>
        <dbReference type="Proteomes" id="UP000037505"/>
    </source>
</evidence>
<gene>
    <name evidence="1" type="ORF">ANOM_000087</name>
</gene>
<dbReference type="EMBL" id="JNOM01000002">
    <property type="protein sequence ID" value="KNG91480.1"/>
    <property type="molecule type" value="Genomic_DNA"/>
</dbReference>